<dbReference type="EMBL" id="CP063137">
    <property type="protein sequence ID" value="QOU22422.1"/>
    <property type="molecule type" value="Genomic_DNA"/>
</dbReference>
<feature type="compositionally biased region" description="Polar residues" evidence="3">
    <location>
        <begin position="1"/>
        <end position="13"/>
    </location>
</feature>
<feature type="compositionally biased region" description="Acidic residues" evidence="3">
    <location>
        <begin position="127"/>
        <end position="141"/>
    </location>
</feature>
<feature type="compositionally biased region" description="Basic and acidic residues" evidence="3">
    <location>
        <begin position="55"/>
        <end position="79"/>
    </location>
</feature>
<feature type="domain" description="RRM" evidence="4">
    <location>
        <begin position="158"/>
        <end position="236"/>
    </location>
</feature>
<dbReference type="InterPro" id="IPR035979">
    <property type="entry name" value="RBD_domain_sf"/>
</dbReference>
<dbReference type="SMART" id="SM00360">
    <property type="entry name" value="RRM"/>
    <property type="match status" value="3"/>
</dbReference>
<protein>
    <recommendedName>
        <fullName evidence="4">RRM domain-containing protein</fullName>
    </recommendedName>
</protein>
<dbReference type="InterPro" id="IPR000504">
    <property type="entry name" value="RRM_dom"/>
</dbReference>
<evidence type="ECO:0000256" key="2">
    <source>
        <dbReference type="PROSITE-ProRule" id="PRU00176"/>
    </source>
</evidence>
<dbReference type="RefSeq" id="XP_041138915.1">
    <property type="nucleotide sequence ID" value="XM_041281124.1"/>
</dbReference>
<name>A0A871RHJ6_DEKBR</name>
<dbReference type="InterPro" id="IPR012677">
    <property type="entry name" value="Nucleotide-bd_a/b_plait_sf"/>
</dbReference>
<feature type="compositionally biased region" description="Basic residues" evidence="3">
    <location>
        <begin position="17"/>
        <end position="31"/>
    </location>
</feature>
<dbReference type="Pfam" id="PF00076">
    <property type="entry name" value="RRM_1"/>
    <property type="match status" value="3"/>
</dbReference>
<accession>A0A871RHJ6</accession>
<evidence type="ECO:0000256" key="1">
    <source>
        <dbReference type="ARBA" id="ARBA00022884"/>
    </source>
</evidence>
<dbReference type="KEGG" id="bbrx:BRETT_002602"/>
<sequence>MQHTKQPETSSWGLSLKHLKQKWSGSNKHKCKTQDTQDDTKKYSKESLSNSVSDCSDKENRDPDQPEYDDTRRLKDEKSFFSLRSATNKTKSNIRIGENTFQKPEESQQKESQASFPNKNTIRDSNENDGDEEVDTTDVETQDSTSDIIESSTISQMHTWFVGDLDKSVTETMLFKVFSKYPGLMSLKIPKDVVSGDSLCYAYVNYDSIEHADAARDVLNYTTVCGSEIRIMPSIQDKSKRESMGGNVFLSHLPENLTTRYLYEEFKKYGFIMSCKYISQKGQCFILYKDKIDAIKMIKQVNNTEIKGHTIYAGLHINKKERNKIKSEAPLLLSRPHTGKAVFNTPVDTEINPNQAPIEPNFTKVDNNPPPNTEFSIFIKNLPLNIEDHVITGLVEQYGKVQSVLSRKVPMRNGTWALVTLTNQESVNKSIAGLNAFDIEGQKIFVTRAIPREQKSYARMQAKYPQKRFKILISGFAEPMDKSEFEKVCNQFEGVSSVELYKRNNELKNSPVDNMADEKGSAQKLDCRHDTFDYGYVTITREANGDELITRLKKMFKCSCYKVGIEIPNKSCSYETPRFDYSTPSAVSIFTGAPAASIETRNMNGNSPQMALSYLNPTKMYRLSSFGQMVENDRQTVKRAEEKKAVQEAKKIHFRETERMADAIIWELVVRLFEEELKNRTKAYVAEMVEIMVDYMVQVFWKNRFWNFWKFLEANQMDDNGKVLLKVHPLLKYQLVESGIAFGVIRPEKRYKLMEK</sequence>
<reference evidence="5" key="1">
    <citation type="submission" date="2020-10" db="EMBL/GenBank/DDBJ databases">
        <authorList>
            <person name="Palmer J.M."/>
        </authorList>
    </citation>
    <scope>NUCLEOTIDE SEQUENCE</scope>
    <source>
        <strain evidence="5">UCD 2041</strain>
    </source>
</reference>
<feature type="domain" description="RRM" evidence="4">
    <location>
        <begin position="375"/>
        <end position="451"/>
    </location>
</feature>
<feature type="region of interest" description="Disordered" evidence="3">
    <location>
        <begin position="1"/>
        <end position="149"/>
    </location>
</feature>
<proteinExistence type="predicted"/>
<evidence type="ECO:0000313" key="5">
    <source>
        <dbReference type="EMBL" id="QOU22422.1"/>
    </source>
</evidence>
<keyword evidence="1 2" id="KW-0694">RNA-binding</keyword>
<dbReference type="OrthoDB" id="1749473at2759"/>
<dbReference type="SUPFAM" id="SSF54928">
    <property type="entry name" value="RNA-binding domain, RBD"/>
    <property type="match status" value="2"/>
</dbReference>
<reference evidence="5" key="2">
    <citation type="journal article" name="BMC Genomics">
        <title>New genome assemblies reveal patterns of domestication and adaptation across Brettanomyces (Dekkera) species.</title>
        <authorList>
            <person name="Roach M.J."/>
            <person name="Borneman A.R."/>
        </authorList>
    </citation>
    <scope>NUCLEOTIDE SEQUENCE</scope>
    <source>
        <strain evidence="5">UCD 2041</strain>
    </source>
</reference>
<feature type="compositionally biased region" description="Basic and acidic residues" evidence="3">
    <location>
        <begin position="32"/>
        <end position="45"/>
    </location>
</feature>
<dbReference type="PANTHER" id="PTHR48025:SF1">
    <property type="entry name" value="RRM DOMAIN-CONTAINING PROTEIN"/>
    <property type="match status" value="1"/>
</dbReference>
<dbReference type="PANTHER" id="PTHR48025">
    <property type="entry name" value="OS02G0815200 PROTEIN"/>
    <property type="match status" value="1"/>
</dbReference>
<evidence type="ECO:0000259" key="4">
    <source>
        <dbReference type="PROSITE" id="PS50102"/>
    </source>
</evidence>
<dbReference type="Gene3D" id="3.30.70.330">
    <property type="match status" value="3"/>
</dbReference>
<dbReference type="PROSITE" id="PS50102">
    <property type="entry name" value="RRM"/>
    <property type="match status" value="3"/>
</dbReference>
<organism evidence="5 6">
    <name type="scientific">Dekkera bruxellensis</name>
    <name type="common">Brettanomyces custersii</name>
    <dbReference type="NCBI Taxonomy" id="5007"/>
    <lineage>
        <taxon>Eukaryota</taxon>
        <taxon>Fungi</taxon>
        <taxon>Dikarya</taxon>
        <taxon>Ascomycota</taxon>
        <taxon>Saccharomycotina</taxon>
        <taxon>Pichiomycetes</taxon>
        <taxon>Pichiales</taxon>
        <taxon>Pichiaceae</taxon>
        <taxon>Brettanomyces</taxon>
    </lineage>
</organism>
<gene>
    <name evidence="5" type="ORF">BRETT_002602</name>
</gene>
<evidence type="ECO:0000313" key="6">
    <source>
        <dbReference type="Proteomes" id="UP000663131"/>
    </source>
</evidence>
<dbReference type="InterPro" id="IPR050502">
    <property type="entry name" value="Euk_RNA-bind_prot"/>
</dbReference>
<dbReference type="GeneID" id="64574526"/>
<dbReference type="AlphaFoldDB" id="A0A871RHJ6"/>
<feature type="domain" description="RRM" evidence="4">
    <location>
        <begin position="246"/>
        <end position="318"/>
    </location>
</feature>
<dbReference type="Proteomes" id="UP000663131">
    <property type="component" value="Chromosome 9"/>
</dbReference>
<feature type="compositionally biased region" description="Polar residues" evidence="3">
    <location>
        <begin position="82"/>
        <end position="93"/>
    </location>
</feature>
<evidence type="ECO:0000256" key="3">
    <source>
        <dbReference type="SAM" id="MobiDB-lite"/>
    </source>
</evidence>
<dbReference type="GO" id="GO:0003729">
    <property type="term" value="F:mRNA binding"/>
    <property type="evidence" value="ECO:0007669"/>
    <property type="project" value="TreeGrafter"/>
</dbReference>